<dbReference type="PANTHER" id="PTHR45947:SF3">
    <property type="entry name" value="SULFOQUINOVOSYL TRANSFERASE SQD2"/>
    <property type="match status" value="1"/>
</dbReference>
<dbReference type="AlphaFoldDB" id="A0A510KB33"/>
<evidence type="ECO:0000259" key="1">
    <source>
        <dbReference type="Pfam" id="PF00534"/>
    </source>
</evidence>
<dbReference type="Pfam" id="PF13439">
    <property type="entry name" value="Glyco_transf_4"/>
    <property type="match status" value="1"/>
</dbReference>
<dbReference type="GO" id="GO:0016757">
    <property type="term" value="F:glycosyltransferase activity"/>
    <property type="evidence" value="ECO:0007669"/>
    <property type="project" value="InterPro"/>
</dbReference>
<dbReference type="SUPFAM" id="SSF53756">
    <property type="entry name" value="UDP-Glycosyltransferase/glycogen phosphorylase"/>
    <property type="match status" value="1"/>
</dbReference>
<dbReference type="PANTHER" id="PTHR45947">
    <property type="entry name" value="SULFOQUINOVOSYL TRANSFERASE SQD2"/>
    <property type="match status" value="1"/>
</dbReference>
<dbReference type="InterPro" id="IPR028098">
    <property type="entry name" value="Glyco_trans_4-like_N"/>
</dbReference>
<dbReference type="InterPro" id="IPR050194">
    <property type="entry name" value="Glycosyltransferase_grp1"/>
</dbReference>
<sequence length="381" mass="43633">MKKKILFIVNYYYPYISGLSETVRILAEYFAEKGHEVTVLCENHNSKEILSEEIINKVRIVRAKILFKINKGMVSTDFIFKAIKISNEFDVINMHIPMLEAGLISTFLKKKRIITTYHCDIDLEKSIFNNFIKTIMNFSNSLCLKNSYKILNASLDYGKHSKLASKYTEKLVEVGTTIKEFFPVKTKENKNKKIIGFCGRIVMEKGIDVLIKAYQIIQTKRSDVELLIGGDYKNIAGGSIYPKLKKFINDNNLKNIRFLGKISDDEMQFFYSSLDVFVLPSVNPLEAFGLVQVEAMLCGTPVVSSDLYGVRTIVQNTGMGLIHERGNANQLAECILKILEDPSKYTKTREEILKIYNTKKCALGYETYFDEAIKERNDKRC</sequence>
<name>A0A510KB33_9FUSO</name>
<organism evidence="3 4">
    <name type="scientific">Leptotrichia wadei</name>
    <dbReference type="NCBI Taxonomy" id="157687"/>
    <lineage>
        <taxon>Bacteria</taxon>
        <taxon>Fusobacteriati</taxon>
        <taxon>Fusobacteriota</taxon>
        <taxon>Fusobacteriia</taxon>
        <taxon>Fusobacteriales</taxon>
        <taxon>Leptotrichiaceae</taxon>
        <taxon>Leptotrichia</taxon>
    </lineage>
</organism>
<evidence type="ECO:0008006" key="5">
    <source>
        <dbReference type="Google" id="ProtNLM"/>
    </source>
</evidence>
<dbReference type="Gene3D" id="3.40.50.2000">
    <property type="entry name" value="Glycogen Phosphorylase B"/>
    <property type="match status" value="2"/>
</dbReference>
<dbReference type="EMBL" id="AP019835">
    <property type="protein sequence ID" value="BBM48879.1"/>
    <property type="molecule type" value="Genomic_DNA"/>
</dbReference>
<evidence type="ECO:0000313" key="3">
    <source>
        <dbReference type="EMBL" id="BBM48879.1"/>
    </source>
</evidence>
<evidence type="ECO:0000259" key="2">
    <source>
        <dbReference type="Pfam" id="PF13439"/>
    </source>
</evidence>
<reference evidence="3 4" key="1">
    <citation type="submission" date="2019-07" db="EMBL/GenBank/DDBJ databases">
        <title>Complete Genome Sequence of Leptotrichia wadei Strain JMUB3934.</title>
        <authorList>
            <person name="Watanabe S."/>
            <person name="Cui L."/>
        </authorList>
    </citation>
    <scope>NUCLEOTIDE SEQUENCE [LARGE SCALE GENOMIC DNA]</scope>
    <source>
        <strain evidence="3 4">JMUB3934</strain>
    </source>
</reference>
<dbReference type="RefSeq" id="WP_146963391.1">
    <property type="nucleotide sequence ID" value="NZ_AP019835.1"/>
</dbReference>
<gene>
    <name evidence="3" type="ORF">JMUB3934_0149</name>
</gene>
<dbReference type="Proteomes" id="UP000321501">
    <property type="component" value="Chromosome"/>
</dbReference>
<proteinExistence type="predicted"/>
<feature type="domain" description="Glycosyl transferase family 1" evidence="1">
    <location>
        <begin position="180"/>
        <end position="350"/>
    </location>
</feature>
<dbReference type="InterPro" id="IPR001296">
    <property type="entry name" value="Glyco_trans_1"/>
</dbReference>
<accession>A0A510KB33</accession>
<protein>
    <recommendedName>
        <fullName evidence="5">Glycosyltransferase, group 1 family protein</fullName>
    </recommendedName>
</protein>
<dbReference type="Pfam" id="PF00534">
    <property type="entry name" value="Glycos_transf_1"/>
    <property type="match status" value="1"/>
</dbReference>
<feature type="domain" description="Glycosyltransferase subfamily 4-like N-terminal" evidence="2">
    <location>
        <begin position="17"/>
        <end position="133"/>
    </location>
</feature>
<evidence type="ECO:0000313" key="4">
    <source>
        <dbReference type="Proteomes" id="UP000321501"/>
    </source>
</evidence>